<dbReference type="GO" id="GO:0005829">
    <property type="term" value="C:cytosol"/>
    <property type="evidence" value="ECO:0007669"/>
    <property type="project" value="TreeGrafter"/>
</dbReference>
<dbReference type="PROSITE" id="PS51440">
    <property type="entry name" value="TIM_2"/>
    <property type="match status" value="1"/>
</dbReference>
<dbReference type="NCBIfam" id="TIGR00419">
    <property type="entry name" value="tim"/>
    <property type="match status" value="1"/>
</dbReference>
<name>A0A4R6UCW1_9GAMM</name>
<dbReference type="SUPFAM" id="SSF51351">
    <property type="entry name" value="Triosephosphate isomerase (TIM)"/>
    <property type="match status" value="1"/>
</dbReference>
<comment type="function">
    <text evidence="8">Involved in the gluconeogenesis. Catalyzes stereospecifically the conversion of dihydroxyacetone phosphate (DHAP) to D-glyceraldehyde-3-phosphate (G3P).</text>
</comment>
<evidence type="ECO:0000256" key="6">
    <source>
        <dbReference type="ARBA" id="ARBA00023152"/>
    </source>
</evidence>
<dbReference type="InterPro" id="IPR035990">
    <property type="entry name" value="TIM_sf"/>
</dbReference>
<comment type="caution">
    <text evidence="10">The sequence shown here is derived from an EMBL/GenBank/DDBJ whole genome shotgun (WGS) entry which is preliminary data.</text>
</comment>
<keyword evidence="5 8" id="KW-0963">Cytoplasm</keyword>
<protein>
    <recommendedName>
        <fullName evidence="8 9">Triosephosphate isomerase</fullName>
        <shortName evidence="8">TIM</shortName>
        <shortName evidence="8">TPI</shortName>
        <ecNumber evidence="8 9">5.3.1.1</ecNumber>
    </recommendedName>
    <alternativeName>
        <fullName evidence="8">Triose-phosphate isomerase</fullName>
    </alternativeName>
</protein>
<dbReference type="PANTHER" id="PTHR21139">
    <property type="entry name" value="TRIOSEPHOSPHATE ISOMERASE"/>
    <property type="match status" value="1"/>
</dbReference>
<comment type="subcellular location">
    <subcellularLocation>
        <location evidence="8 9">Cytoplasm</location>
    </subcellularLocation>
</comment>
<feature type="binding site" evidence="8">
    <location>
        <position position="172"/>
    </location>
    <ligand>
        <name>substrate</name>
    </ligand>
</feature>
<dbReference type="InterPro" id="IPR022896">
    <property type="entry name" value="TrioseP_Isoase_bac/euk"/>
</dbReference>
<dbReference type="GO" id="GO:0046166">
    <property type="term" value="P:glyceraldehyde-3-phosphate biosynthetic process"/>
    <property type="evidence" value="ECO:0007669"/>
    <property type="project" value="TreeGrafter"/>
</dbReference>
<dbReference type="PROSITE" id="PS00171">
    <property type="entry name" value="TIM_1"/>
    <property type="match status" value="1"/>
</dbReference>
<dbReference type="AlphaFoldDB" id="A0A4R6UCW1"/>
<evidence type="ECO:0000256" key="2">
    <source>
        <dbReference type="ARBA" id="ARBA00004939"/>
    </source>
</evidence>
<sequence length="248" mass="26040">MTKRTALIAGNWKLHGSTDLVQALTRAAKQAASSVNAEILLCPPAIWIPAVASALQGSSVKVGGQDVSAHEQGAYTGEISAAMLKACGSQYVIVGHSERRRHHGESSELVARKAEAAFAAGLTPIVCVGETLTEREAGQNWLVVESQLNAIRGLLNKTTEIVIGYEPVWAIGTGKTATPEQAQEMHALIRQWLVQQNAQAGHIRIIYGGSVKADNAAALMAQPDVDGGLVGGASLDAEEFIGICRNVG</sequence>
<evidence type="ECO:0000256" key="4">
    <source>
        <dbReference type="ARBA" id="ARBA00022432"/>
    </source>
</evidence>
<comment type="pathway">
    <text evidence="8 9">Carbohydrate biosynthesis; gluconeogenesis.</text>
</comment>
<dbReference type="GO" id="GO:0006096">
    <property type="term" value="P:glycolytic process"/>
    <property type="evidence" value="ECO:0007669"/>
    <property type="project" value="UniProtKB-UniRule"/>
</dbReference>
<evidence type="ECO:0000256" key="8">
    <source>
        <dbReference type="HAMAP-Rule" id="MF_00147"/>
    </source>
</evidence>
<dbReference type="RefSeq" id="WP_133593477.1">
    <property type="nucleotide sequence ID" value="NZ_CP037953.1"/>
</dbReference>
<dbReference type="Gene3D" id="3.20.20.70">
    <property type="entry name" value="Aldolase class I"/>
    <property type="match status" value="1"/>
</dbReference>
<accession>A0A4R6UCW1</accession>
<reference evidence="10 11" key="1">
    <citation type="submission" date="2019-03" db="EMBL/GenBank/DDBJ databases">
        <title>Genomic Encyclopedia of Type Strains, Phase IV (KMG-IV): sequencing the most valuable type-strain genomes for metagenomic binning, comparative biology and taxonomic classification.</title>
        <authorList>
            <person name="Goeker M."/>
        </authorList>
    </citation>
    <scope>NUCLEOTIDE SEQUENCE [LARGE SCALE GENOMIC DNA]</scope>
    <source>
        <strain evidence="10 11">DSM 103792</strain>
    </source>
</reference>
<comment type="subunit">
    <text evidence="8 9">Homodimer.</text>
</comment>
<dbReference type="EMBL" id="SNYM01000027">
    <property type="protein sequence ID" value="TDQ43862.1"/>
    <property type="molecule type" value="Genomic_DNA"/>
</dbReference>
<evidence type="ECO:0000313" key="11">
    <source>
        <dbReference type="Proteomes" id="UP000295375"/>
    </source>
</evidence>
<feature type="binding site" evidence="8">
    <location>
        <position position="210"/>
    </location>
    <ligand>
        <name>substrate</name>
    </ligand>
</feature>
<dbReference type="OrthoDB" id="9809429at2"/>
<comment type="similarity">
    <text evidence="3 8 9">Belongs to the triosephosphate isomerase family.</text>
</comment>
<dbReference type="InterPro" id="IPR020861">
    <property type="entry name" value="Triosephosphate_isomerase_AS"/>
</dbReference>
<dbReference type="GO" id="GO:0006094">
    <property type="term" value="P:gluconeogenesis"/>
    <property type="evidence" value="ECO:0007669"/>
    <property type="project" value="UniProtKB-UniRule"/>
</dbReference>
<dbReference type="InterPro" id="IPR013785">
    <property type="entry name" value="Aldolase_TIM"/>
</dbReference>
<evidence type="ECO:0000256" key="3">
    <source>
        <dbReference type="ARBA" id="ARBA00007422"/>
    </source>
</evidence>
<dbReference type="FunFam" id="3.20.20.70:FF:000016">
    <property type="entry name" value="Triosephosphate isomerase"/>
    <property type="match status" value="1"/>
</dbReference>
<dbReference type="UniPathway" id="UPA00109">
    <property type="reaction ID" value="UER00189"/>
</dbReference>
<evidence type="ECO:0000313" key="10">
    <source>
        <dbReference type="EMBL" id="TDQ43862.1"/>
    </source>
</evidence>
<dbReference type="UniPathway" id="UPA00138"/>
<proteinExistence type="inferred from homology"/>
<comment type="pathway">
    <text evidence="1 8 9">Carbohydrate degradation; glycolysis; D-glyceraldehyde 3-phosphate from glycerone phosphate: step 1/1.</text>
</comment>
<organism evidence="10 11">
    <name type="scientific">Permianibacter aggregans</name>
    <dbReference type="NCBI Taxonomy" id="1510150"/>
    <lineage>
        <taxon>Bacteria</taxon>
        <taxon>Pseudomonadati</taxon>
        <taxon>Pseudomonadota</taxon>
        <taxon>Gammaproteobacteria</taxon>
        <taxon>Pseudomonadales</taxon>
        <taxon>Pseudomonadaceae</taxon>
        <taxon>Permianibacter</taxon>
    </lineage>
</organism>
<evidence type="ECO:0000256" key="1">
    <source>
        <dbReference type="ARBA" id="ARBA00004680"/>
    </source>
</evidence>
<dbReference type="EC" id="5.3.1.1" evidence="8 9"/>
<comment type="catalytic activity">
    <reaction evidence="8 9">
        <text>D-glyceraldehyde 3-phosphate = dihydroxyacetone phosphate</text>
        <dbReference type="Rhea" id="RHEA:18585"/>
        <dbReference type="ChEBI" id="CHEBI:57642"/>
        <dbReference type="ChEBI" id="CHEBI:59776"/>
        <dbReference type="EC" id="5.3.1.1"/>
    </reaction>
</comment>
<feature type="active site" description="Proton acceptor" evidence="8">
    <location>
        <position position="166"/>
    </location>
</feature>
<evidence type="ECO:0000256" key="5">
    <source>
        <dbReference type="ARBA" id="ARBA00022490"/>
    </source>
</evidence>
<evidence type="ECO:0000256" key="9">
    <source>
        <dbReference type="RuleBase" id="RU363013"/>
    </source>
</evidence>
<comment type="pathway">
    <text evidence="2">Carbohydrate metabolism; erythritol degradation.</text>
</comment>
<keyword evidence="7 8" id="KW-0413">Isomerase</keyword>
<evidence type="ECO:0000256" key="7">
    <source>
        <dbReference type="ARBA" id="ARBA00023235"/>
    </source>
</evidence>
<dbReference type="Pfam" id="PF00121">
    <property type="entry name" value="TIM"/>
    <property type="match status" value="1"/>
</dbReference>
<keyword evidence="6 8" id="KW-0324">Glycolysis</keyword>
<feature type="active site" description="Electrophile" evidence="8">
    <location>
        <position position="96"/>
    </location>
</feature>
<feature type="binding site" evidence="8">
    <location>
        <begin position="11"/>
        <end position="13"/>
    </location>
    <ligand>
        <name>substrate</name>
    </ligand>
</feature>
<feature type="binding site" evidence="8">
    <location>
        <begin position="231"/>
        <end position="232"/>
    </location>
    <ligand>
        <name>substrate</name>
    </ligand>
</feature>
<dbReference type="PANTHER" id="PTHR21139:SF42">
    <property type="entry name" value="TRIOSEPHOSPHATE ISOMERASE"/>
    <property type="match status" value="1"/>
</dbReference>
<keyword evidence="4 8" id="KW-0312">Gluconeogenesis</keyword>
<keyword evidence="11" id="KW-1185">Reference proteome</keyword>
<dbReference type="CDD" id="cd00311">
    <property type="entry name" value="TIM"/>
    <property type="match status" value="1"/>
</dbReference>
<dbReference type="InterPro" id="IPR000652">
    <property type="entry name" value="Triosephosphate_isomerase"/>
</dbReference>
<dbReference type="GO" id="GO:0019563">
    <property type="term" value="P:glycerol catabolic process"/>
    <property type="evidence" value="ECO:0007669"/>
    <property type="project" value="TreeGrafter"/>
</dbReference>
<dbReference type="GO" id="GO:0004807">
    <property type="term" value="F:triose-phosphate isomerase activity"/>
    <property type="evidence" value="ECO:0007669"/>
    <property type="project" value="UniProtKB-UniRule"/>
</dbReference>
<gene>
    <name evidence="8" type="primary">tpiA</name>
    <name evidence="10" type="ORF">EV696_12721</name>
</gene>
<dbReference type="Proteomes" id="UP000295375">
    <property type="component" value="Unassembled WGS sequence"/>
</dbReference>
<dbReference type="HAMAP" id="MF_00147_B">
    <property type="entry name" value="TIM_B"/>
    <property type="match status" value="1"/>
</dbReference>